<dbReference type="Proteomes" id="UP000029708">
    <property type="component" value="Unassembled WGS sequence"/>
</dbReference>
<protein>
    <submittedName>
        <fullName evidence="7">Orotate phosphoribosyltransferase</fullName>
    </submittedName>
</protein>
<feature type="region of interest" description="Disordered" evidence="5">
    <location>
        <begin position="1"/>
        <end position="30"/>
    </location>
</feature>
<feature type="transmembrane region" description="Helical" evidence="6">
    <location>
        <begin position="86"/>
        <end position="107"/>
    </location>
</feature>
<dbReference type="InterPro" id="IPR019109">
    <property type="entry name" value="MamF_MmsF"/>
</dbReference>
<feature type="compositionally biased region" description="Pro residues" evidence="5">
    <location>
        <begin position="7"/>
        <end position="24"/>
    </location>
</feature>
<keyword evidence="2 6" id="KW-0812">Transmembrane</keyword>
<dbReference type="RefSeq" id="WP_043100064.1">
    <property type="nucleotide sequence ID" value="NZ_JACHET010000001.1"/>
</dbReference>
<comment type="subcellular location">
    <subcellularLocation>
        <location evidence="1">Membrane</location>
        <topology evidence="1">Multi-pass membrane protein</topology>
    </subcellularLocation>
</comment>
<evidence type="ECO:0000313" key="10">
    <source>
        <dbReference type="Proteomes" id="UP000560000"/>
    </source>
</evidence>
<organism evidence="7 9">
    <name type="scientific">Oleiagrimonas soli</name>
    <dbReference type="NCBI Taxonomy" id="1543381"/>
    <lineage>
        <taxon>Bacteria</taxon>
        <taxon>Pseudomonadati</taxon>
        <taxon>Pseudomonadota</taxon>
        <taxon>Gammaproteobacteria</taxon>
        <taxon>Lysobacterales</taxon>
        <taxon>Rhodanobacteraceae</taxon>
        <taxon>Oleiagrimonas</taxon>
    </lineage>
</organism>
<reference evidence="8 10" key="2">
    <citation type="submission" date="2020-08" db="EMBL/GenBank/DDBJ databases">
        <title>Genomic Encyclopedia of Type Strains, Phase IV (KMG-IV): sequencing the most valuable type-strain genomes for metagenomic binning, comparative biology and taxonomic classification.</title>
        <authorList>
            <person name="Goeker M."/>
        </authorList>
    </citation>
    <scope>NUCLEOTIDE SEQUENCE [LARGE SCALE GENOMIC DNA]</scope>
    <source>
        <strain evidence="8 10">DSM 107085</strain>
    </source>
</reference>
<evidence type="ECO:0000313" key="7">
    <source>
        <dbReference type="EMBL" id="KGI77791.1"/>
    </source>
</evidence>
<comment type="caution">
    <text evidence="7">The sequence shown here is derived from an EMBL/GenBank/DDBJ whole genome shotgun (WGS) entry which is preliminary data.</text>
</comment>
<reference evidence="7 9" key="1">
    <citation type="submission" date="2014-09" db="EMBL/GenBank/DDBJ databases">
        <title>Xanthomonadaceae 3.5X direct submission.</title>
        <authorList>
            <person name="Fang T."/>
            <person name="Wang H."/>
        </authorList>
    </citation>
    <scope>NUCLEOTIDE SEQUENCE [LARGE SCALE GENOMIC DNA]</scope>
    <source>
        <strain evidence="7 9">3.5X</strain>
    </source>
</reference>
<evidence type="ECO:0000256" key="1">
    <source>
        <dbReference type="ARBA" id="ARBA00004141"/>
    </source>
</evidence>
<keyword evidence="7" id="KW-0328">Glycosyltransferase</keyword>
<keyword evidence="4 6" id="KW-0472">Membrane</keyword>
<dbReference type="EMBL" id="JROI01000010">
    <property type="protein sequence ID" value="KGI77791.1"/>
    <property type="molecule type" value="Genomic_DNA"/>
</dbReference>
<gene>
    <name evidence="8" type="ORF">HNQ86_001225</name>
    <name evidence="7" type="ORF">LF63_0105030</name>
</gene>
<evidence type="ECO:0000313" key="8">
    <source>
        <dbReference type="EMBL" id="MBB6183880.1"/>
    </source>
</evidence>
<name>A0A099CVS7_9GAMM</name>
<proteinExistence type="predicted"/>
<dbReference type="Proteomes" id="UP000560000">
    <property type="component" value="Unassembled WGS sequence"/>
</dbReference>
<evidence type="ECO:0000313" key="9">
    <source>
        <dbReference type="Proteomes" id="UP000029708"/>
    </source>
</evidence>
<keyword evidence="9" id="KW-1185">Reference proteome</keyword>
<dbReference type="HOGENOM" id="CLU_104196_2_0_6"/>
<evidence type="ECO:0000256" key="6">
    <source>
        <dbReference type="SAM" id="Phobius"/>
    </source>
</evidence>
<dbReference type="AlphaFoldDB" id="A0A099CVS7"/>
<dbReference type="GO" id="GO:0016757">
    <property type="term" value="F:glycosyltransferase activity"/>
    <property type="evidence" value="ECO:0007669"/>
    <property type="project" value="UniProtKB-KW"/>
</dbReference>
<dbReference type="Pfam" id="PF09685">
    <property type="entry name" value="MamF_MmsF"/>
    <property type="match status" value="1"/>
</dbReference>
<dbReference type="STRING" id="1543381.LF63_0105030"/>
<feature type="transmembrane region" description="Helical" evidence="6">
    <location>
        <begin position="113"/>
        <end position="132"/>
    </location>
</feature>
<evidence type="ECO:0000256" key="5">
    <source>
        <dbReference type="SAM" id="MobiDB-lite"/>
    </source>
</evidence>
<dbReference type="EMBL" id="JACHET010000001">
    <property type="protein sequence ID" value="MBB6183880.1"/>
    <property type="molecule type" value="Genomic_DNA"/>
</dbReference>
<evidence type="ECO:0000256" key="4">
    <source>
        <dbReference type="ARBA" id="ARBA00023136"/>
    </source>
</evidence>
<keyword evidence="7" id="KW-0808">Transferase</keyword>
<evidence type="ECO:0000256" key="3">
    <source>
        <dbReference type="ARBA" id="ARBA00022989"/>
    </source>
</evidence>
<evidence type="ECO:0000256" key="2">
    <source>
        <dbReference type="ARBA" id="ARBA00022692"/>
    </source>
</evidence>
<sequence>MNTPSDQMPPTPPPAPPPSAPPAAEPAASGMTPEQRQWGMFAHLAAFAGLIIPFGNIIGPLVVWLIKKDTMPFVDDQGKEALNFQITVTLAMLVSFLLMLVLIGFLLVWIVPLVALVFVILATVKANEGVYYRYPLTLRLIK</sequence>
<feature type="transmembrane region" description="Helical" evidence="6">
    <location>
        <begin position="41"/>
        <end position="66"/>
    </location>
</feature>
<dbReference type="OrthoDB" id="9808930at2"/>
<keyword evidence="3 6" id="KW-1133">Transmembrane helix</keyword>
<accession>A0A099CVS7</accession>